<feature type="domain" description="N-acetyltransferase" evidence="1">
    <location>
        <begin position="158"/>
        <end position="301"/>
    </location>
</feature>
<dbReference type="EMBL" id="CAJB01000267">
    <property type="protein sequence ID" value="CCH78751.1"/>
    <property type="molecule type" value="Genomic_DNA"/>
</dbReference>
<dbReference type="OrthoDB" id="9799092at2"/>
<feature type="domain" description="N-acetyltransferase" evidence="1">
    <location>
        <begin position="9"/>
        <end position="155"/>
    </location>
</feature>
<accession>A0A077LYP7</accession>
<name>A0A077LYP7_9MICO</name>
<dbReference type="Pfam" id="PF00583">
    <property type="entry name" value="Acetyltransf_1"/>
    <property type="match status" value="1"/>
</dbReference>
<dbReference type="InterPro" id="IPR000182">
    <property type="entry name" value="GNAT_dom"/>
</dbReference>
<sequence>MTEQLPPGYSARPFTSEDAPGFWAVYAAAEQADLGEVAIELEDIRADWARPSVDLARHTMGVLLGDEVVAGSDVYRTRRADGVVHPDHRGRGIGSWLARWTQACSAADGGTRVGMSVPAGSVGEEVFQDLGYERGWTSWALRFPTGATVPDRPLPEGYAIRDVAVPADLPTVHRVVEDAFDEWPERQPYPYEDWLQGVPEREGFEPWQLRVVTDAEGAIAGVCVLLMAGDTAYVDQLATRADQRGRGLAQALLADAFANGRAHGASVSELATDSRTGALPLYERLGMEVIQTWHHWQIDLV</sequence>
<dbReference type="PROSITE" id="PS51186">
    <property type="entry name" value="GNAT"/>
    <property type="match status" value="2"/>
</dbReference>
<protein>
    <submittedName>
        <fullName evidence="2">Putative acetyltransferase</fullName>
    </submittedName>
</protein>
<gene>
    <name evidence="2" type="ORF">BN12_3390003</name>
</gene>
<dbReference type="AlphaFoldDB" id="A0A077LYP7"/>
<comment type="caution">
    <text evidence="2">The sequence shown here is derived from an EMBL/GenBank/DDBJ whole genome shotgun (WGS) entry which is preliminary data.</text>
</comment>
<dbReference type="Proteomes" id="UP000035721">
    <property type="component" value="Unassembled WGS sequence"/>
</dbReference>
<dbReference type="RefSeq" id="WP_048555585.1">
    <property type="nucleotide sequence ID" value="NZ_HF570958.1"/>
</dbReference>
<keyword evidence="2" id="KW-0808">Transferase</keyword>
<dbReference type="Gene3D" id="3.40.630.30">
    <property type="match status" value="1"/>
</dbReference>
<dbReference type="SUPFAM" id="SSF55729">
    <property type="entry name" value="Acyl-CoA N-acyltransferases (Nat)"/>
    <property type="match status" value="2"/>
</dbReference>
<organism evidence="2 3">
    <name type="scientific">Nostocoides japonicum T1-X7</name>
    <dbReference type="NCBI Taxonomy" id="1194083"/>
    <lineage>
        <taxon>Bacteria</taxon>
        <taxon>Bacillati</taxon>
        <taxon>Actinomycetota</taxon>
        <taxon>Actinomycetes</taxon>
        <taxon>Micrococcales</taxon>
        <taxon>Intrasporangiaceae</taxon>
        <taxon>Nostocoides</taxon>
    </lineage>
</organism>
<dbReference type="CDD" id="cd04301">
    <property type="entry name" value="NAT_SF"/>
    <property type="match status" value="2"/>
</dbReference>
<dbReference type="GO" id="GO:0016747">
    <property type="term" value="F:acyltransferase activity, transferring groups other than amino-acyl groups"/>
    <property type="evidence" value="ECO:0007669"/>
    <property type="project" value="InterPro"/>
</dbReference>
<dbReference type="InterPro" id="IPR016181">
    <property type="entry name" value="Acyl_CoA_acyltransferase"/>
</dbReference>
<dbReference type="PANTHER" id="PTHR43072">
    <property type="entry name" value="N-ACETYLTRANSFERASE"/>
    <property type="match status" value="1"/>
</dbReference>
<evidence type="ECO:0000313" key="2">
    <source>
        <dbReference type="EMBL" id="CCH78751.1"/>
    </source>
</evidence>
<proteinExistence type="predicted"/>
<evidence type="ECO:0000313" key="3">
    <source>
        <dbReference type="Proteomes" id="UP000035721"/>
    </source>
</evidence>
<dbReference type="PANTHER" id="PTHR43072:SF60">
    <property type="entry name" value="L-2,4-DIAMINOBUTYRIC ACID ACETYLTRANSFERASE"/>
    <property type="match status" value="1"/>
</dbReference>
<keyword evidence="3" id="KW-1185">Reference proteome</keyword>
<reference evidence="2 3" key="1">
    <citation type="journal article" date="2013" name="ISME J.">
        <title>A metabolic model for members of the genus Tetrasphaera involved in enhanced biological phosphorus removal.</title>
        <authorList>
            <person name="Kristiansen R."/>
            <person name="Nguyen H.T.T."/>
            <person name="Saunders A.M."/>
            <person name="Nielsen J.L."/>
            <person name="Wimmer R."/>
            <person name="Le V.Q."/>
            <person name="McIlroy S.J."/>
            <person name="Petrovski S."/>
            <person name="Seviour R.J."/>
            <person name="Calteau A."/>
            <person name="Nielsen K.L."/>
            <person name="Nielsen P.H."/>
        </authorList>
    </citation>
    <scope>NUCLEOTIDE SEQUENCE [LARGE SCALE GENOMIC DNA]</scope>
    <source>
        <strain evidence="2 3">T1-X7</strain>
    </source>
</reference>
<dbReference type="STRING" id="1194083.BN12_3390003"/>
<evidence type="ECO:0000259" key="1">
    <source>
        <dbReference type="PROSITE" id="PS51186"/>
    </source>
</evidence>